<name>A0A8J7CFF3_9BACT</name>
<dbReference type="Proteomes" id="UP000648239">
    <property type="component" value="Unassembled WGS sequence"/>
</dbReference>
<keyword evidence="4" id="KW-0670">Pyruvate</keyword>
<sequence>MAGSIQVWDRAAARMTEEIVHGGGGVRFLYRTMVGRRLESLVLSRRFVSRLMGSWHGARFSKGMIPGFIRSQSIRMEEFEPAEYSSFNDFFVRRFRDGARNFHQDGSVLPAFAEARYLAFSKVTPDMRFPVKGTSMAPSPILAVPEEAGIDPGRFRGGPLLIARLCPADYHRYHYPDSGRTASTWTVHGRYHSVNPVALAALGDVFVRNERRVAILATERFGCLAYVEVGALGVGRIVQTHDEAEPFRRGGEKGMFLFGGSTVMVFGEPGAWTPSADLLEKTGQGIETLIRLGEPVGFRGQQPKP</sequence>
<dbReference type="EMBL" id="JACXWD010000088">
    <property type="protein sequence ID" value="MBD3869434.1"/>
    <property type="molecule type" value="Genomic_DNA"/>
</dbReference>
<keyword evidence="2" id="KW-0865">Zymogen</keyword>
<evidence type="ECO:0000256" key="3">
    <source>
        <dbReference type="ARBA" id="ARBA00023239"/>
    </source>
</evidence>
<keyword evidence="1" id="KW-0210">Decarboxylase</keyword>
<gene>
    <name evidence="5" type="ORF">IFK94_15035</name>
</gene>
<organism evidence="5 6">
    <name type="scientific">Candidatus Polarisedimenticola svalbardensis</name>
    <dbReference type="NCBI Taxonomy" id="2886004"/>
    <lineage>
        <taxon>Bacteria</taxon>
        <taxon>Pseudomonadati</taxon>
        <taxon>Acidobacteriota</taxon>
        <taxon>Candidatus Polarisedimenticolia</taxon>
        <taxon>Candidatus Polarisedimenticolales</taxon>
        <taxon>Candidatus Polarisedimenticolaceae</taxon>
        <taxon>Candidatus Polarisedimenticola</taxon>
    </lineage>
</organism>
<dbReference type="Pfam" id="PF02666">
    <property type="entry name" value="PS_Dcarbxylase"/>
    <property type="match status" value="1"/>
</dbReference>
<evidence type="ECO:0000256" key="4">
    <source>
        <dbReference type="ARBA" id="ARBA00023317"/>
    </source>
</evidence>
<dbReference type="InterPro" id="IPR003817">
    <property type="entry name" value="PS_Dcarbxylase"/>
</dbReference>
<comment type="caution">
    <text evidence="5">The sequence shown here is derived from an EMBL/GenBank/DDBJ whole genome shotgun (WGS) entry which is preliminary data.</text>
</comment>
<dbReference type="AlphaFoldDB" id="A0A8J7CFF3"/>
<dbReference type="PANTHER" id="PTHR10067">
    <property type="entry name" value="PHOSPHATIDYLSERINE DECARBOXYLASE"/>
    <property type="match status" value="1"/>
</dbReference>
<evidence type="ECO:0000313" key="5">
    <source>
        <dbReference type="EMBL" id="MBD3869434.1"/>
    </source>
</evidence>
<protein>
    <submittedName>
        <fullName evidence="5">Phosphatidylserine decarboxylase</fullName>
    </submittedName>
</protein>
<dbReference type="GO" id="GO:0004609">
    <property type="term" value="F:phosphatidylserine decarboxylase activity"/>
    <property type="evidence" value="ECO:0007669"/>
    <property type="project" value="InterPro"/>
</dbReference>
<dbReference type="GO" id="GO:0008654">
    <property type="term" value="P:phospholipid biosynthetic process"/>
    <property type="evidence" value="ECO:0007669"/>
    <property type="project" value="InterPro"/>
</dbReference>
<keyword evidence="3" id="KW-0456">Lyase</keyword>
<proteinExistence type="predicted"/>
<reference evidence="5 6" key="1">
    <citation type="submission" date="2020-08" db="EMBL/GenBank/DDBJ databases">
        <title>Acidobacteriota in marine sediments use diverse sulfur dissimilation pathways.</title>
        <authorList>
            <person name="Wasmund K."/>
        </authorList>
    </citation>
    <scope>NUCLEOTIDE SEQUENCE [LARGE SCALE GENOMIC DNA]</scope>
    <source>
        <strain evidence="5">MAG AM4</strain>
    </source>
</reference>
<evidence type="ECO:0000256" key="2">
    <source>
        <dbReference type="ARBA" id="ARBA00023145"/>
    </source>
</evidence>
<evidence type="ECO:0000313" key="6">
    <source>
        <dbReference type="Proteomes" id="UP000648239"/>
    </source>
</evidence>
<evidence type="ECO:0000256" key="1">
    <source>
        <dbReference type="ARBA" id="ARBA00022793"/>
    </source>
</evidence>
<accession>A0A8J7CFF3</accession>